<organism evidence="2 3">
    <name type="scientific">Caulobacter segnis (strain ATCC 21756 / DSM 7131 / JCM 7823 / NBRC 15250 / LMG 17158 / TK0059)</name>
    <name type="common">Mycoplana segnis</name>
    <dbReference type="NCBI Taxonomy" id="509190"/>
    <lineage>
        <taxon>Bacteria</taxon>
        <taxon>Pseudomonadati</taxon>
        <taxon>Pseudomonadota</taxon>
        <taxon>Alphaproteobacteria</taxon>
        <taxon>Caulobacterales</taxon>
        <taxon>Caulobacteraceae</taxon>
        <taxon>Caulobacter</taxon>
    </lineage>
</organism>
<dbReference type="EMBL" id="CP002008">
    <property type="protein sequence ID" value="ADG12408.1"/>
    <property type="molecule type" value="Genomic_DNA"/>
</dbReference>
<reference evidence="3" key="1">
    <citation type="journal article" date="2011" name="J. Bacteriol.">
        <title>Genome sequences of eight morphologically diverse alphaproteobacteria.</title>
        <authorList>
            <consortium name="US DOE Joint Genome Institute"/>
            <person name="Brown P.J."/>
            <person name="Kysela D.T."/>
            <person name="Buechlein A."/>
            <person name="Hemmerich C."/>
            <person name="Brun Y.V."/>
        </authorList>
    </citation>
    <scope>NUCLEOTIDE SEQUENCE [LARGE SCALE GENOMIC DNA]</scope>
    <source>
        <strain evidence="3">ATCC 21756 / DSM 7131 / JCM 7823 / NBRC 15250 / LMG 17158 / TK0059</strain>
    </source>
</reference>
<dbReference type="RefSeq" id="WP_013081050.1">
    <property type="nucleotide sequence ID" value="NC_014100.1"/>
</dbReference>
<name>D5VPI5_CAUST</name>
<keyword evidence="1" id="KW-0812">Transmembrane</keyword>
<dbReference type="STRING" id="509190.Cseg_3992"/>
<dbReference type="HOGENOM" id="CLU_3115919_0_0_5"/>
<dbReference type="KEGG" id="cse:Cseg_3992"/>
<keyword evidence="1" id="KW-1133">Transmembrane helix</keyword>
<protein>
    <submittedName>
        <fullName evidence="2">Uncharacterized protein</fullName>
    </submittedName>
</protein>
<dbReference type="AlphaFoldDB" id="D5VPI5"/>
<evidence type="ECO:0000313" key="3">
    <source>
        <dbReference type="Proteomes" id="UP000002629"/>
    </source>
</evidence>
<dbReference type="Proteomes" id="UP000002629">
    <property type="component" value="Chromosome"/>
</dbReference>
<gene>
    <name evidence="2" type="ordered locus">Cseg_3992</name>
</gene>
<keyword evidence="1" id="KW-0472">Membrane</keyword>
<sequence length="50" mass="5115">MVDVEISFSPTDMALSAPDSRLAPLAGLGLAMLASLGLWGLLAWGVSSLL</sequence>
<feature type="transmembrane region" description="Helical" evidence="1">
    <location>
        <begin position="22"/>
        <end position="46"/>
    </location>
</feature>
<evidence type="ECO:0000313" key="2">
    <source>
        <dbReference type="EMBL" id="ADG12408.1"/>
    </source>
</evidence>
<accession>D5VPI5</accession>
<proteinExistence type="predicted"/>
<evidence type="ECO:0000256" key="1">
    <source>
        <dbReference type="SAM" id="Phobius"/>
    </source>
</evidence>